<keyword evidence="2" id="KW-1185">Reference proteome</keyword>
<dbReference type="AlphaFoldDB" id="A0A9D4CY52"/>
<comment type="caution">
    <text evidence="1">The sequence shown here is derived from an EMBL/GenBank/DDBJ whole genome shotgun (WGS) entry which is preliminary data.</text>
</comment>
<reference evidence="1" key="1">
    <citation type="journal article" date="2019" name="bioRxiv">
        <title>The Genome of the Zebra Mussel, Dreissena polymorpha: A Resource for Invasive Species Research.</title>
        <authorList>
            <person name="McCartney M.A."/>
            <person name="Auch B."/>
            <person name="Kono T."/>
            <person name="Mallez S."/>
            <person name="Zhang Y."/>
            <person name="Obille A."/>
            <person name="Becker A."/>
            <person name="Abrahante J.E."/>
            <person name="Garbe J."/>
            <person name="Badalamenti J.P."/>
            <person name="Herman A."/>
            <person name="Mangelson H."/>
            <person name="Liachko I."/>
            <person name="Sullivan S."/>
            <person name="Sone E.D."/>
            <person name="Koren S."/>
            <person name="Silverstein K.A.T."/>
            <person name="Beckman K.B."/>
            <person name="Gohl D.M."/>
        </authorList>
    </citation>
    <scope>NUCLEOTIDE SEQUENCE</scope>
    <source>
        <strain evidence="1">Duluth1</strain>
        <tissue evidence="1">Whole animal</tissue>
    </source>
</reference>
<accession>A0A9D4CY52</accession>
<proteinExistence type="predicted"/>
<reference evidence="1" key="2">
    <citation type="submission" date="2020-11" db="EMBL/GenBank/DDBJ databases">
        <authorList>
            <person name="McCartney M.A."/>
            <person name="Auch B."/>
            <person name="Kono T."/>
            <person name="Mallez S."/>
            <person name="Becker A."/>
            <person name="Gohl D.M."/>
            <person name="Silverstein K.A.T."/>
            <person name="Koren S."/>
            <person name="Bechman K.B."/>
            <person name="Herman A."/>
            <person name="Abrahante J.E."/>
            <person name="Garbe J."/>
        </authorList>
    </citation>
    <scope>NUCLEOTIDE SEQUENCE</scope>
    <source>
        <strain evidence="1">Duluth1</strain>
        <tissue evidence="1">Whole animal</tissue>
    </source>
</reference>
<protein>
    <submittedName>
        <fullName evidence="1">Uncharacterized protein</fullName>
    </submittedName>
</protein>
<dbReference type="EMBL" id="JAIWYP010000011">
    <property type="protein sequence ID" value="KAH3734637.1"/>
    <property type="molecule type" value="Genomic_DNA"/>
</dbReference>
<name>A0A9D4CY52_DREPO</name>
<evidence type="ECO:0000313" key="1">
    <source>
        <dbReference type="EMBL" id="KAH3734637.1"/>
    </source>
</evidence>
<organism evidence="1 2">
    <name type="scientific">Dreissena polymorpha</name>
    <name type="common">Zebra mussel</name>
    <name type="synonym">Mytilus polymorpha</name>
    <dbReference type="NCBI Taxonomy" id="45954"/>
    <lineage>
        <taxon>Eukaryota</taxon>
        <taxon>Metazoa</taxon>
        <taxon>Spiralia</taxon>
        <taxon>Lophotrochozoa</taxon>
        <taxon>Mollusca</taxon>
        <taxon>Bivalvia</taxon>
        <taxon>Autobranchia</taxon>
        <taxon>Heteroconchia</taxon>
        <taxon>Euheterodonta</taxon>
        <taxon>Imparidentia</taxon>
        <taxon>Neoheterodontei</taxon>
        <taxon>Myida</taxon>
        <taxon>Dreissenoidea</taxon>
        <taxon>Dreissenidae</taxon>
        <taxon>Dreissena</taxon>
    </lineage>
</organism>
<gene>
    <name evidence="1" type="ORF">DPMN_041076</name>
</gene>
<dbReference type="Proteomes" id="UP000828390">
    <property type="component" value="Unassembled WGS sequence"/>
</dbReference>
<evidence type="ECO:0000313" key="2">
    <source>
        <dbReference type="Proteomes" id="UP000828390"/>
    </source>
</evidence>
<sequence>METFRFNADEISSTQQIGKDDLVRISNDQSLIVVLQDNSDDVETTKVNTYIVFNLLA</sequence>